<dbReference type="Gene3D" id="2.30.29.30">
    <property type="entry name" value="Pleckstrin-homology domain (PH domain)/Phosphotyrosine-binding domain (PTB)"/>
    <property type="match status" value="2"/>
</dbReference>
<dbReference type="PROSITE" id="PS50003">
    <property type="entry name" value="PH_DOMAIN"/>
    <property type="match status" value="2"/>
</dbReference>
<evidence type="ECO:0000259" key="2">
    <source>
        <dbReference type="PROSITE" id="PS50003"/>
    </source>
</evidence>
<gene>
    <name evidence="3" type="ORF">LTR62_000340</name>
</gene>
<comment type="caution">
    <text evidence="3">The sequence shown here is derived from an EMBL/GenBank/DDBJ whole genome shotgun (WGS) entry which is preliminary data.</text>
</comment>
<organism evidence="3 4">
    <name type="scientific">Meristemomyces frigidus</name>
    <dbReference type="NCBI Taxonomy" id="1508187"/>
    <lineage>
        <taxon>Eukaryota</taxon>
        <taxon>Fungi</taxon>
        <taxon>Dikarya</taxon>
        <taxon>Ascomycota</taxon>
        <taxon>Pezizomycotina</taxon>
        <taxon>Dothideomycetes</taxon>
        <taxon>Dothideomycetidae</taxon>
        <taxon>Mycosphaerellales</taxon>
        <taxon>Teratosphaeriaceae</taxon>
        <taxon>Meristemomyces</taxon>
    </lineage>
</organism>
<proteinExistence type="predicted"/>
<feature type="compositionally biased region" description="Polar residues" evidence="1">
    <location>
        <begin position="174"/>
        <end position="193"/>
    </location>
</feature>
<evidence type="ECO:0000256" key="1">
    <source>
        <dbReference type="SAM" id="MobiDB-lite"/>
    </source>
</evidence>
<dbReference type="CDD" id="cd13299">
    <property type="entry name" value="PH2_PH_fungal"/>
    <property type="match status" value="1"/>
</dbReference>
<feature type="compositionally biased region" description="Low complexity" evidence="1">
    <location>
        <begin position="226"/>
        <end position="238"/>
    </location>
</feature>
<dbReference type="AlphaFoldDB" id="A0AAN7TSP9"/>
<sequence length="413" mass="45474">MSPVTKRGHFDFDRVIKNGQVLKRTRRTKSWKPVYLVLRPNLLSIYRDSDEDKLRHQVNLSDLTAVARQRDPKGKAKYVFGLFSPSRNFHLGASSDKEAQEWVELIRREARMDGEDEEEMDIASPGGTRGTYRGFERSIDAIATGGHERGGYSSSEGEDIGSMRQLPKQRDRGSTSVSAFSGLSGGRRTSQVDYSGPDHGSYSDFSDSVNGAAAARLSALSLAYSDTRPSTSSQPRPSAANAVYGATPGRPPLGVRNPSQMSVSAGTSPTHDTPNPNNIYPPHSPSDNERVIYHGRISLLRSNHGVRQWKKVWMVLRPKALAIYKSEEEYTALLIIPFDSIIDVVEIDPLSRTKTACMQVLGEERSYRFCAGDEESLARWLGAFKSLLWKRRGLAATQGGAVQAVVVTPAAGE</sequence>
<feature type="compositionally biased region" description="Polar residues" evidence="1">
    <location>
        <begin position="257"/>
        <end position="278"/>
    </location>
</feature>
<accession>A0AAN7TSP9</accession>
<name>A0AAN7TSP9_9PEZI</name>
<evidence type="ECO:0000313" key="4">
    <source>
        <dbReference type="Proteomes" id="UP001310890"/>
    </source>
</evidence>
<feature type="region of interest" description="Disordered" evidence="1">
    <location>
        <begin position="143"/>
        <end position="199"/>
    </location>
</feature>
<dbReference type="SMART" id="SM00233">
    <property type="entry name" value="PH"/>
    <property type="match status" value="2"/>
</dbReference>
<dbReference type="EMBL" id="JAVRRL010000001">
    <property type="protein sequence ID" value="KAK5119129.1"/>
    <property type="molecule type" value="Genomic_DNA"/>
</dbReference>
<dbReference type="PANTHER" id="PTHR12752">
    <property type="entry name" value="PHOSPHOINOSITOL 3-PHOSPHATE-BINDING PROTEIN"/>
    <property type="match status" value="1"/>
</dbReference>
<dbReference type="PANTHER" id="PTHR12752:SF9">
    <property type="entry name" value="KRAMER, ISOFORM I"/>
    <property type="match status" value="1"/>
</dbReference>
<feature type="domain" description="PH" evidence="2">
    <location>
        <begin position="290"/>
        <end position="389"/>
    </location>
</feature>
<protein>
    <recommendedName>
        <fullName evidence="2">PH domain-containing protein</fullName>
    </recommendedName>
</protein>
<dbReference type="CDD" id="cd13298">
    <property type="entry name" value="PH1_PH_fungal"/>
    <property type="match status" value="1"/>
</dbReference>
<feature type="region of interest" description="Disordered" evidence="1">
    <location>
        <begin position="226"/>
        <end position="287"/>
    </location>
</feature>
<dbReference type="Pfam" id="PF00169">
    <property type="entry name" value="PH"/>
    <property type="match status" value="2"/>
</dbReference>
<dbReference type="Proteomes" id="UP001310890">
    <property type="component" value="Unassembled WGS sequence"/>
</dbReference>
<dbReference type="InterPro" id="IPR001849">
    <property type="entry name" value="PH_domain"/>
</dbReference>
<dbReference type="SUPFAM" id="SSF50729">
    <property type="entry name" value="PH domain-like"/>
    <property type="match status" value="2"/>
</dbReference>
<feature type="domain" description="PH" evidence="2">
    <location>
        <begin position="14"/>
        <end position="111"/>
    </location>
</feature>
<dbReference type="InterPro" id="IPR011993">
    <property type="entry name" value="PH-like_dom_sf"/>
</dbReference>
<reference evidence="3" key="1">
    <citation type="submission" date="2023-08" db="EMBL/GenBank/DDBJ databases">
        <title>Black Yeasts Isolated from many extreme environments.</title>
        <authorList>
            <person name="Coleine C."/>
            <person name="Stajich J.E."/>
            <person name="Selbmann L."/>
        </authorList>
    </citation>
    <scope>NUCLEOTIDE SEQUENCE</scope>
    <source>
        <strain evidence="3">CCFEE 5401</strain>
    </source>
</reference>
<evidence type="ECO:0000313" key="3">
    <source>
        <dbReference type="EMBL" id="KAK5119129.1"/>
    </source>
</evidence>